<comment type="caution">
    <text evidence="14">The sequence shown here is derived from an EMBL/GenBank/DDBJ whole genome shotgun (WGS) entry which is preliminary data.</text>
</comment>
<evidence type="ECO:0000313" key="15">
    <source>
        <dbReference type="EMBL" id="CAF3873188.1"/>
    </source>
</evidence>
<dbReference type="OrthoDB" id="10253954at2759"/>
<reference evidence="14" key="1">
    <citation type="submission" date="2021-02" db="EMBL/GenBank/DDBJ databases">
        <authorList>
            <person name="Nowell W R."/>
        </authorList>
    </citation>
    <scope>NUCLEOTIDE SEQUENCE</scope>
</reference>
<dbReference type="InterPro" id="IPR013783">
    <property type="entry name" value="Ig-like_fold"/>
</dbReference>
<dbReference type="InterPro" id="IPR001096">
    <property type="entry name" value="Peptidase_C13"/>
</dbReference>
<dbReference type="Gene3D" id="3.10.20.90">
    <property type="entry name" value="Phosphatidylinositol 3-kinase Catalytic Subunit, Chain A, domain 1"/>
    <property type="match status" value="1"/>
</dbReference>
<feature type="region of interest" description="Disordered" evidence="11">
    <location>
        <begin position="1297"/>
        <end position="1319"/>
    </location>
</feature>
<dbReference type="PRINTS" id="PR00776">
    <property type="entry name" value="HEMOGLOBNASE"/>
</dbReference>
<dbReference type="SMART" id="SM00060">
    <property type="entry name" value="FN3"/>
    <property type="match status" value="3"/>
</dbReference>
<dbReference type="CDD" id="cd21115">
    <property type="entry name" value="legumain_C"/>
    <property type="match status" value="1"/>
</dbReference>
<dbReference type="Pfam" id="PF00240">
    <property type="entry name" value="ubiquitin"/>
    <property type="match status" value="1"/>
</dbReference>
<dbReference type="Gene3D" id="3.40.50.1460">
    <property type="match status" value="1"/>
</dbReference>
<evidence type="ECO:0000256" key="6">
    <source>
        <dbReference type="ARBA" id="ARBA00022801"/>
    </source>
</evidence>
<dbReference type="EMBL" id="CAJNOQ010005704">
    <property type="protein sequence ID" value="CAF1108677.1"/>
    <property type="molecule type" value="Genomic_DNA"/>
</dbReference>
<dbReference type="GO" id="GO:0006624">
    <property type="term" value="P:vacuolar protein processing"/>
    <property type="evidence" value="ECO:0007669"/>
    <property type="project" value="TreeGrafter"/>
</dbReference>
<dbReference type="SUPFAM" id="SSF54236">
    <property type="entry name" value="Ubiquitin-like"/>
    <property type="match status" value="1"/>
</dbReference>
<evidence type="ECO:0000256" key="3">
    <source>
        <dbReference type="ARBA" id="ARBA00012628"/>
    </source>
</evidence>
<dbReference type="PANTHER" id="PTHR12000">
    <property type="entry name" value="HEMOGLOBINASE FAMILY MEMBER"/>
    <property type="match status" value="1"/>
</dbReference>
<dbReference type="InterPro" id="IPR029071">
    <property type="entry name" value="Ubiquitin-like_domsf"/>
</dbReference>
<dbReference type="InterPro" id="IPR003961">
    <property type="entry name" value="FN3_dom"/>
</dbReference>
<dbReference type="GO" id="GO:0051603">
    <property type="term" value="P:proteolysis involved in protein catabolic process"/>
    <property type="evidence" value="ECO:0007669"/>
    <property type="project" value="TreeGrafter"/>
</dbReference>
<feature type="region of interest" description="Disordered" evidence="11">
    <location>
        <begin position="1222"/>
        <end position="1241"/>
    </location>
</feature>
<dbReference type="Gene3D" id="2.60.40.10">
    <property type="entry name" value="Immunoglobulins"/>
    <property type="match status" value="3"/>
</dbReference>
<proteinExistence type="inferred from homology"/>
<dbReference type="Gene3D" id="1.10.132.130">
    <property type="match status" value="1"/>
</dbReference>
<dbReference type="EC" id="3.4.22.34" evidence="3"/>
<dbReference type="PROSITE" id="PS50853">
    <property type="entry name" value="FN3"/>
    <property type="match status" value="2"/>
</dbReference>
<dbReference type="PANTHER" id="PTHR12000:SF42">
    <property type="entry name" value="LEGUMAIN"/>
    <property type="match status" value="1"/>
</dbReference>
<protein>
    <recommendedName>
        <fullName evidence="9">Hemoglobinase</fullName>
        <ecNumber evidence="3">3.4.22.34</ecNumber>
    </recommendedName>
</protein>
<dbReference type="Proteomes" id="UP000663829">
    <property type="component" value="Unassembled WGS sequence"/>
</dbReference>
<dbReference type="CDD" id="cd00063">
    <property type="entry name" value="FN3"/>
    <property type="match status" value="3"/>
</dbReference>
<comment type="function">
    <text evidence="8">This protease is used by the parasite for degradation of the host globin.</text>
</comment>
<dbReference type="GO" id="GO:0004197">
    <property type="term" value="F:cysteine-type endopeptidase activity"/>
    <property type="evidence" value="ECO:0007669"/>
    <property type="project" value="UniProtKB-EC"/>
</dbReference>
<dbReference type="InterPro" id="IPR011989">
    <property type="entry name" value="ARM-like"/>
</dbReference>
<evidence type="ECO:0000313" key="16">
    <source>
        <dbReference type="Proteomes" id="UP000663829"/>
    </source>
</evidence>
<dbReference type="SUPFAM" id="SSF49265">
    <property type="entry name" value="Fibronectin type III"/>
    <property type="match status" value="2"/>
</dbReference>
<evidence type="ECO:0000256" key="11">
    <source>
        <dbReference type="SAM" id="MobiDB-lite"/>
    </source>
</evidence>
<dbReference type="InterPro" id="IPR036116">
    <property type="entry name" value="FN3_sf"/>
</dbReference>
<dbReference type="InterPro" id="IPR048501">
    <property type="entry name" value="Legum_prodom"/>
</dbReference>
<dbReference type="EMBL" id="CAJOBC010005704">
    <property type="protein sequence ID" value="CAF3873188.1"/>
    <property type="molecule type" value="Genomic_DNA"/>
</dbReference>
<evidence type="ECO:0000256" key="4">
    <source>
        <dbReference type="ARBA" id="ARBA00022670"/>
    </source>
</evidence>
<feature type="region of interest" description="Disordered" evidence="11">
    <location>
        <begin position="1129"/>
        <end position="1153"/>
    </location>
</feature>
<comment type="similarity">
    <text evidence="2">Belongs to the peptidase C13 family.</text>
</comment>
<dbReference type="InterPro" id="IPR016024">
    <property type="entry name" value="ARM-type_fold"/>
</dbReference>
<feature type="compositionally biased region" description="Polar residues" evidence="11">
    <location>
        <begin position="1425"/>
        <end position="1443"/>
    </location>
</feature>
<dbReference type="Gene3D" id="1.25.10.10">
    <property type="entry name" value="Leucine-rich Repeat Variant"/>
    <property type="match status" value="2"/>
</dbReference>
<dbReference type="InterPro" id="IPR000626">
    <property type="entry name" value="Ubiquitin-like_dom"/>
</dbReference>
<keyword evidence="10" id="KW-0175">Coiled coil</keyword>
<dbReference type="SMART" id="SM00213">
    <property type="entry name" value="UBQ"/>
    <property type="match status" value="1"/>
</dbReference>
<keyword evidence="16" id="KW-1185">Reference proteome</keyword>
<evidence type="ECO:0000313" key="14">
    <source>
        <dbReference type="EMBL" id="CAF1108677.1"/>
    </source>
</evidence>
<evidence type="ECO:0000256" key="8">
    <source>
        <dbReference type="ARBA" id="ARBA00055993"/>
    </source>
</evidence>
<dbReference type="InterPro" id="IPR046427">
    <property type="entry name" value="Legumain_prodom_sf"/>
</dbReference>
<gene>
    <name evidence="14" type="ORF">GPM918_LOCUS19120</name>
    <name evidence="15" type="ORF">SRO942_LOCUS19117</name>
</gene>
<feature type="domain" description="Fibronectin type-III" evidence="13">
    <location>
        <begin position="946"/>
        <end position="1036"/>
    </location>
</feature>
<feature type="region of interest" description="Disordered" evidence="11">
    <location>
        <begin position="1399"/>
        <end position="1470"/>
    </location>
</feature>
<sequence>MHFLKLQVQHGGDIHDVILATNSNDPCVEELQQHLQNQLNIPQDQQRIMFKGQNLHDKPEGKLRRYGITNTSLIRVVGPIVIALLALYAHAAGQHWAVIVAGSNGYYNYRHQADVCHAYQILHKHGIPDDNIVVMMYDDIANDPSNPTKGVIINHPNGKDVYKGVPKDYVGETVTPKNFLNVILGNTTALKGIGIEKHAQSNGPDDNVFIFFTDHGAAGLVAFPSDVLYAKDFNTAIKKMHTEKKYKQMVIYIEACESGSMLEDLLADNINVYGTTASNAEESSYACYYDEKRQTYLGDVYSVVWMEDSDAEKIDAETLFKQFQVTKKKTNTSHVMQYGDLKLGKAHMVAEFQGEVEVSKPPRNPTVDYYNDLLRRDAVPTEDVRLSVIARRLAASEANSENQRQLQKELEQLLQDRSTIQAHINEIAAVSVQMNRANLYETVIQQRMKITNHECYKSVTQHVHKKCFDLQIQYYETMSETTKFHFIRKNYFSRLVQEQQQQQIISLSSTNSTVSSQTTQKIRHALEYFVEDIRRDRDITIAKFLDELLVNDILINLAKMLLSDDERICGNVAFIIGSLVETEYGLKRFIDVFNNNKIDVNILQILCTMLKKSDPECVLNSAGSLGTICGSKEGRDFALYHPSLKDIVSNAADLLNSSNTWIASNSALVLARASVEEIGCKTILTHQNNRFISKRLVSALKTDDPGRSTNAAFAIARLCETDDGRRTIVNAVGQEELFNRLSSMLTSTDDTGLHKNACYALSCICNSSFGIQLLIQSNVDDIVAALEDIVMSDERETAWFAIMCLRTLADFEDISKRLRASKKLKIKLKHSKEKWLKYNDVQDELKLLWYTLHKNIKPTPPSITTCNANYVEISWELSTEIWDSDVQFRVFLDNIPIKNTPKTNCCIADLKPNSNYTIQLQYIMPWGESALSEPVKFKTEDELPPPVSDLRVIRTSMTATRISWQPPVDSSKCGIIKGYHIYLDDNEIDYTHDCSVTVGNLSPNITYQISVATNKGKGPKITVSVTTSSAGDTSPDRPIFPVVGRREITVKWQPPEVLAGRFTRYELISNGKSVYSGTELEYHLTMLRPDTEYTMEVVVYTNEGKFRSKPSKARTQKDDYIGRQSLYETPTQSTKVKKIDPSSPHGSPPIERRLSKDFKDIRNIQNVQMTTVRSLQLKSDNNLSSNNRILPILAAVNSRNNNSSYLRRARTDVISSHRSKTNFTYNPKTIPPPRPFDTSHSDPTDYKISVVTPCFEINEPALLPLVSNGGGGQVIGDYNRQVTWSLPITNRIVTVRQESTPRSTIRPTPSVSVPNSDVTTTANLKRKTSSSLPDLKIGQKTRSSFYLNLYDKKLSKAAELPSDDKSPIRTFSSASIEWRQSNENDMGVLSVKNAEPLTENVDISHTEPIAVPSKRRRRPPKKSQNSESKWKNQSLTDDASIQGTFGDEDENKILPLGNHNGEFESDPDTLSMQDATNEVSDEIIESDRIKEEEQLNLVFPEKELSISISECNISITEKVENNDKQEEECENHVLQKEVSEIQLSNGDLNSMVTPMLTIIANDKEDCLPQTINLNCMSVSFYLDSGSVADSDNDAQICEDTTLRSTEINSTSLHEMSKTDRKSDESNQIEIREQADLNESDKNSSLKNSIPDQCSAIDNIFIN</sequence>
<keyword evidence="7" id="KW-0788">Thiol protease</keyword>
<dbReference type="Proteomes" id="UP000681722">
    <property type="component" value="Unassembled WGS sequence"/>
</dbReference>
<evidence type="ECO:0000256" key="2">
    <source>
        <dbReference type="ARBA" id="ARBA00009941"/>
    </source>
</evidence>
<keyword evidence="4" id="KW-0645">Protease</keyword>
<dbReference type="GO" id="GO:0005773">
    <property type="term" value="C:vacuole"/>
    <property type="evidence" value="ECO:0007669"/>
    <property type="project" value="GOC"/>
</dbReference>
<feature type="domain" description="Ubiquitin-like" evidence="12">
    <location>
        <begin position="4"/>
        <end position="77"/>
    </location>
</feature>
<evidence type="ECO:0000256" key="7">
    <source>
        <dbReference type="ARBA" id="ARBA00022807"/>
    </source>
</evidence>
<evidence type="ECO:0000256" key="1">
    <source>
        <dbReference type="ARBA" id="ARBA00000810"/>
    </source>
</evidence>
<comment type="catalytic activity">
    <reaction evidence="1">
        <text>Hydrolysis of proteins and small molecule substrates at -Asn-|-Xaa- bonds.</text>
        <dbReference type="EC" id="3.4.22.34"/>
    </reaction>
</comment>
<dbReference type="Pfam" id="PF00041">
    <property type="entry name" value="fn3"/>
    <property type="match status" value="2"/>
</dbReference>
<evidence type="ECO:0000259" key="12">
    <source>
        <dbReference type="PROSITE" id="PS50053"/>
    </source>
</evidence>
<keyword evidence="5" id="KW-0732">Signal</keyword>
<evidence type="ECO:0000259" key="13">
    <source>
        <dbReference type="PROSITE" id="PS50853"/>
    </source>
</evidence>
<organism evidence="14 16">
    <name type="scientific">Didymodactylos carnosus</name>
    <dbReference type="NCBI Taxonomy" id="1234261"/>
    <lineage>
        <taxon>Eukaryota</taxon>
        <taxon>Metazoa</taxon>
        <taxon>Spiralia</taxon>
        <taxon>Gnathifera</taxon>
        <taxon>Rotifera</taxon>
        <taxon>Eurotatoria</taxon>
        <taxon>Bdelloidea</taxon>
        <taxon>Philodinida</taxon>
        <taxon>Philodinidae</taxon>
        <taxon>Didymodactylos</taxon>
    </lineage>
</organism>
<name>A0A814PPF4_9BILA</name>
<dbReference type="FunFam" id="3.40.50.1460:FF:000006">
    <property type="entry name" value="Legumain"/>
    <property type="match status" value="1"/>
</dbReference>
<evidence type="ECO:0000256" key="10">
    <source>
        <dbReference type="SAM" id="Coils"/>
    </source>
</evidence>
<accession>A0A814PPF4</accession>
<dbReference type="PROSITE" id="PS50053">
    <property type="entry name" value="UBIQUITIN_2"/>
    <property type="match status" value="1"/>
</dbReference>
<keyword evidence="6" id="KW-0378">Hydrolase</keyword>
<evidence type="ECO:0000256" key="9">
    <source>
        <dbReference type="ARBA" id="ARBA00069042"/>
    </source>
</evidence>
<dbReference type="SUPFAM" id="SSF48371">
    <property type="entry name" value="ARM repeat"/>
    <property type="match status" value="1"/>
</dbReference>
<feature type="domain" description="Fibronectin type-III" evidence="13">
    <location>
        <begin position="857"/>
        <end position="942"/>
    </location>
</feature>
<evidence type="ECO:0000256" key="5">
    <source>
        <dbReference type="ARBA" id="ARBA00022729"/>
    </source>
</evidence>
<feature type="coiled-coil region" evidence="10">
    <location>
        <begin position="393"/>
        <end position="423"/>
    </location>
</feature>
<dbReference type="Pfam" id="PF01650">
    <property type="entry name" value="Peptidase_C13"/>
    <property type="match status" value="1"/>
</dbReference>